<feature type="compositionally biased region" description="Polar residues" evidence="1">
    <location>
        <begin position="116"/>
        <end position="135"/>
    </location>
</feature>
<feature type="compositionally biased region" description="Acidic residues" evidence="1">
    <location>
        <begin position="44"/>
        <end position="57"/>
    </location>
</feature>
<protein>
    <submittedName>
        <fullName evidence="3">Uncharacterized protein LOC117548357 isoform X1</fullName>
    </submittedName>
</protein>
<feature type="region of interest" description="Disordered" evidence="1">
    <location>
        <begin position="82"/>
        <end position="162"/>
    </location>
</feature>
<proteinExistence type="predicted"/>
<dbReference type="InterPro" id="IPR031518">
    <property type="entry name" value="DUF4693"/>
</dbReference>
<keyword evidence="2" id="KW-1185">Reference proteome</keyword>
<feature type="region of interest" description="Disordered" evidence="1">
    <location>
        <begin position="39"/>
        <end position="64"/>
    </location>
</feature>
<gene>
    <name evidence="3" type="primary">LOC117548357</name>
</gene>
<dbReference type="KEGG" id="gacu:117548357"/>
<reference evidence="3" key="1">
    <citation type="submission" date="2025-08" db="UniProtKB">
        <authorList>
            <consortium name="RefSeq"/>
        </authorList>
    </citation>
    <scope>IDENTIFICATION</scope>
</reference>
<name>A0A6P8UT32_GYMAC</name>
<sequence length="498" mass="54882">MSLLSMIEQAIKSCKYEQAKINHNIQHYREILQTLTPQPKMGTDESESWSEFADDAAPDTVTSPVEKEEMELLERALEKALRVRTGTVSSKKDSNKQSACRKASSTSAVTSKEGMQASTAPKGNQKTARSTSKSASLDRKDHRKPGTLVFNSKSSHSYHPGQCKTRINRNIIMNCSVSSAGIVHHQAARASQQAVSASGSLARGQLHTSTLHSKNKTIRSNELSGTDLGTAAAFSTHSHNTVPVSHRLESGAHSLPPQKGKASDQTAKWKSLRRKQNRLWDKVVALQRKPVSGRSHFMERMTALFPKDWPCGCPDQTRILVARLTHQGHDLTQHRQAEEFLGKQTLGVATEQGSKANQYDSCLELERLLVVADHLQNSAHQAKEEWEAWDRWRPEGGCLCPTGANSVWGDGIIAPLPLTITYTSEAELRELENLRMRVALLQQETYIEQALLDTLSPQLSSIVPGPGCPDLSVLRGMYSLLGEGGERFPAIVLDSEPD</sequence>
<dbReference type="OrthoDB" id="9939072at2759"/>
<evidence type="ECO:0000256" key="1">
    <source>
        <dbReference type="SAM" id="MobiDB-lite"/>
    </source>
</evidence>
<dbReference type="GeneID" id="117548357"/>
<evidence type="ECO:0000313" key="2">
    <source>
        <dbReference type="Proteomes" id="UP000515161"/>
    </source>
</evidence>
<dbReference type="RefSeq" id="XP_034075460.1">
    <property type="nucleotide sequence ID" value="XM_034219569.1"/>
</dbReference>
<dbReference type="Proteomes" id="UP000515161">
    <property type="component" value="Unplaced"/>
</dbReference>
<feature type="region of interest" description="Disordered" evidence="1">
    <location>
        <begin position="249"/>
        <end position="268"/>
    </location>
</feature>
<accession>A0A6P8UT32</accession>
<dbReference type="PANTHER" id="PTHR14870">
    <property type="entry name" value="TUBULIN EPSILON AND DELTA COMPLEX PROTEIN 2"/>
    <property type="match status" value="1"/>
</dbReference>
<dbReference type="AlphaFoldDB" id="A0A6P8UT32"/>
<dbReference type="PANTHER" id="PTHR14870:SF1">
    <property type="entry name" value="TUBULIN EPSILON AND DELTA COMPLEX PROTEIN 2"/>
    <property type="match status" value="1"/>
</dbReference>
<dbReference type="Pfam" id="PF15764">
    <property type="entry name" value="DUF4693"/>
    <property type="match status" value="1"/>
</dbReference>
<organism evidence="2 3">
    <name type="scientific">Gymnodraco acuticeps</name>
    <name type="common">Antarctic dragonfish</name>
    <dbReference type="NCBI Taxonomy" id="8218"/>
    <lineage>
        <taxon>Eukaryota</taxon>
        <taxon>Metazoa</taxon>
        <taxon>Chordata</taxon>
        <taxon>Craniata</taxon>
        <taxon>Vertebrata</taxon>
        <taxon>Euteleostomi</taxon>
        <taxon>Actinopterygii</taxon>
        <taxon>Neopterygii</taxon>
        <taxon>Teleostei</taxon>
        <taxon>Neoteleostei</taxon>
        <taxon>Acanthomorphata</taxon>
        <taxon>Eupercaria</taxon>
        <taxon>Perciformes</taxon>
        <taxon>Notothenioidei</taxon>
        <taxon>Bathydraconidae</taxon>
        <taxon>Gymnodraco</taxon>
    </lineage>
</organism>
<evidence type="ECO:0000313" key="3">
    <source>
        <dbReference type="RefSeq" id="XP_034075460.1"/>
    </source>
</evidence>
<dbReference type="InParanoid" id="A0A6P8UT32"/>